<gene>
    <name evidence="1" type="ORF">STRATTON_88</name>
</gene>
<organism evidence="1 2">
    <name type="scientific">Erwinia phage vB_EamM_Stratton</name>
    <dbReference type="NCBI Taxonomy" id="1883378"/>
    <lineage>
        <taxon>Viruses</taxon>
        <taxon>Duplodnaviria</taxon>
        <taxon>Heunggongvirae</taxon>
        <taxon>Uroviricota</taxon>
        <taxon>Caudoviricetes</taxon>
        <taxon>Chimalliviridae</taxon>
        <taxon>Erskinevirus</taxon>
        <taxon>Erskinevirus EaH2</taxon>
    </lineage>
</organism>
<protein>
    <submittedName>
        <fullName evidence="1">Uncharacterized protein</fullName>
    </submittedName>
</protein>
<proteinExistence type="predicted"/>
<dbReference type="EMBL" id="KX397373">
    <property type="protein sequence ID" value="ANZ50513.1"/>
    <property type="molecule type" value="Genomic_DNA"/>
</dbReference>
<accession>A0A1B2IH04</accession>
<dbReference type="Proteomes" id="UP000221949">
    <property type="component" value="Segment"/>
</dbReference>
<evidence type="ECO:0000313" key="1">
    <source>
        <dbReference type="EMBL" id="ANZ50513.1"/>
    </source>
</evidence>
<sequence length="56" mass="6443">MAVMQNADGSIRVLEDNETVVRGEEKEKVFIAAPKNVVKPDWKNDLAEFRKQLEKK</sequence>
<name>A0A1B2IH04_9CAUD</name>
<reference evidence="2" key="1">
    <citation type="submission" date="2016-06" db="EMBL/GenBank/DDBJ databases">
        <authorList>
            <person name="Berg J.A."/>
            <person name="Stratton M.L."/>
            <person name="Esplin I.D."/>
            <person name="Jensen G.L."/>
            <person name="Merrill B.D."/>
            <person name="Breakwell D.P."/>
            <person name="Hope S."/>
            <person name="Grose J.H."/>
        </authorList>
    </citation>
    <scope>NUCLEOTIDE SEQUENCE [LARGE SCALE GENOMIC DNA]</scope>
</reference>
<evidence type="ECO:0000313" key="2">
    <source>
        <dbReference type="Proteomes" id="UP000221949"/>
    </source>
</evidence>